<dbReference type="EMBL" id="JASPKY010000060">
    <property type="protein sequence ID" value="KAK9744308.1"/>
    <property type="molecule type" value="Genomic_DNA"/>
</dbReference>
<evidence type="ECO:0000313" key="7">
    <source>
        <dbReference type="Proteomes" id="UP001458880"/>
    </source>
</evidence>
<dbReference type="InterPro" id="IPR011545">
    <property type="entry name" value="DEAD/DEAH_box_helicase_dom"/>
</dbReference>
<dbReference type="GO" id="GO:0016787">
    <property type="term" value="F:hydrolase activity"/>
    <property type="evidence" value="ECO:0007669"/>
    <property type="project" value="UniProtKB-KW"/>
</dbReference>
<reference evidence="6 7" key="1">
    <citation type="journal article" date="2024" name="BMC Genomics">
        <title>De novo assembly and annotation of Popillia japonica's genome with initial clues to its potential as an invasive pest.</title>
        <authorList>
            <person name="Cucini C."/>
            <person name="Boschi S."/>
            <person name="Funari R."/>
            <person name="Cardaioli E."/>
            <person name="Iannotti N."/>
            <person name="Marturano G."/>
            <person name="Paoli F."/>
            <person name="Bruttini M."/>
            <person name="Carapelli A."/>
            <person name="Frati F."/>
            <person name="Nardi F."/>
        </authorList>
    </citation>
    <scope>NUCLEOTIDE SEQUENCE [LARGE SCALE GENOMIC DNA]</scope>
    <source>
        <strain evidence="6">DMR45628</strain>
    </source>
</reference>
<dbReference type="AlphaFoldDB" id="A0AAW1M7Z4"/>
<keyword evidence="2" id="KW-0378">Hydrolase</keyword>
<dbReference type="PROSITE" id="PS51192">
    <property type="entry name" value="HELICASE_ATP_BIND_1"/>
    <property type="match status" value="1"/>
</dbReference>
<evidence type="ECO:0000256" key="2">
    <source>
        <dbReference type="ARBA" id="ARBA00022801"/>
    </source>
</evidence>
<dbReference type="SUPFAM" id="SSF52540">
    <property type="entry name" value="P-loop containing nucleoside triphosphate hydrolases"/>
    <property type="match status" value="2"/>
</dbReference>
<gene>
    <name evidence="6" type="ORF">QE152_g7936</name>
</gene>
<dbReference type="GO" id="GO:0003676">
    <property type="term" value="F:nucleic acid binding"/>
    <property type="evidence" value="ECO:0007669"/>
    <property type="project" value="InterPro"/>
</dbReference>
<accession>A0AAW1M7Z4</accession>
<dbReference type="InterPro" id="IPR014001">
    <property type="entry name" value="Helicase_ATP-bd"/>
</dbReference>
<keyword evidence="4" id="KW-0067">ATP-binding</keyword>
<dbReference type="SMART" id="SM00487">
    <property type="entry name" value="DEXDc"/>
    <property type="match status" value="1"/>
</dbReference>
<dbReference type="GO" id="GO:0004386">
    <property type="term" value="F:helicase activity"/>
    <property type="evidence" value="ECO:0007669"/>
    <property type="project" value="UniProtKB-KW"/>
</dbReference>
<dbReference type="Gene3D" id="3.40.50.300">
    <property type="entry name" value="P-loop containing nucleotide triphosphate hydrolases"/>
    <property type="match status" value="4"/>
</dbReference>
<dbReference type="PANTHER" id="PTHR47961:SF13">
    <property type="entry name" value="ACTIVATING SIGNAL COINTEGRATOR 1 COMPLEX SUBUNIT 3"/>
    <property type="match status" value="1"/>
</dbReference>
<organism evidence="6 7">
    <name type="scientific">Popillia japonica</name>
    <name type="common">Japanese beetle</name>
    <dbReference type="NCBI Taxonomy" id="7064"/>
    <lineage>
        <taxon>Eukaryota</taxon>
        <taxon>Metazoa</taxon>
        <taxon>Ecdysozoa</taxon>
        <taxon>Arthropoda</taxon>
        <taxon>Hexapoda</taxon>
        <taxon>Insecta</taxon>
        <taxon>Pterygota</taxon>
        <taxon>Neoptera</taxon>
        <taxon>Endopterygota</taxon>
        <taxon>Coleoptera</taxon>
        <taxon>Polyphaga</taxon>
        <taxon>Scarabaeiformia</taxon>
        <taxon>Scarabaeidae</taxon>
        <taxon>Rutelinae</taxon>
        <taxon>Popillia</taxon>
    </lineage>
</organism>
<keyword evidence="1" id="KW-0547">Nucleotide-binding</keyword>
<sequence>MEHLKPNESLTKLARSAAVFTQQQYPHVHDSQKEVHAKMMICGQPTNVPNDAIKKSTQTYDEITIPSRKLTQKIDFVPRTKVSTMDKIGKMVFKDIESFNHIQSSEVYPVAYHTNENMLICAPTGAGKPNIALYTSKRVNGRYAAVSQRNCGNVKELTGDMQLSRKEIVETQMLVTTPEKWDVITRKGTNDGELTSLLKLLILDEVHLLNSNRGPVIEALVARTLRQVVNSENMIRIVGFFATLPNYIDVAHFLRVNPQIGLFYFDLRYRSVPLTQTFIGIKSTKQIQTTIDTDETCFTKVVDFLRGGHQVMIFVHARNQTNKTANFFKETAGKRNLLHLFEPDKNFKAKKAVWNVKNKSAGKRNLLHLFEPDKNFKAKKAVWNVKNKSLENLLPFGLGVHHADVMQIFGRAGCPQFDTSGTAIIITTYDKMNFYLSAMTNQIPVESKLLNALTDNLNA</sequence>
<feature type="domain" description="Helicase ATP-binding" evidence="5">
    <location>
        <begin position="109"/>
        <end position="262"/>
    </location>
</feature>
<proteinExistence type="predicted"/>
<protein>
    <submittedName>
        <fullName evidence="6">DEAD/DEAH box helicase</fullName>
    </submittedName>
</protein>
<dbReference type="GO" id="GO:0005524">
    <property type="term" value="F:ATP binding"/>
    <property type="evidence" value="ECO:0007669"/>
    <property type="project" value="UniProtKB-KW"/>
</dbReference>
<evidence type="ECO:0000256" key="1">
    <source>
        <dbReference type="ARBA" id="ARBA00022741"/>
    </source>
</evidence>
<evidence type="ECO:0000313" key="6">
    <source>
        <dbReference type="EMBL" id="KAK9744308.1"/>
    </source>
</evidence>
<dbReference type="InterPro" id="IPR050474">
    <property type="entry name" value="Hel308_SKI2-like"/>
</dbReference>
<comment type="caution">
    <text evidence="6">The sequence shown here is derived from an EMBL/GenBank/DDBJ whole genome shotgun (WGS) entry which is preliminary data.</text>
</comment>
<name>A0AAW1M7Z4_POPJA</name>
<keyword evidence="7" id="KW-1185">Reference proteome</keyword>
<evidence type="ECO:0000259" key="5">
    <source>
        <dbReference type="PROSITE" id="PS51192"/>
    </source>
</evidence>
<dbReference type="Pfam" id="PF00270">
    <property type="entry name" value="DEAD"/>
    <property type="match status" value="1"/>
</dbReference>
<dbReference type="Proteomes" id="UP001458880">
    <property type="component" value="Unassembled WGS sequence"/>
</dbReference>
<dbReference type="InterPro" id="IPR027417">
    <property type="entry name" value="P-loop_NTPase"/>
</dbReference>
<dbReference type="PANTHER" id="PTHR47961">
    <property type="entry name" value="DNA POLYMERASE THETA, PUTATIVE (AFU_ORTHOLOGUE AFUA_1G05260)-RELATED"/>
    <property type="match status" value="1"/>
</dbReference>
<evidence type="ECO:0000256" key="3">
    <source>
        <dbReference type="ARBA" id="ARBA00022806"/>
    </source>
</evidence>
<keyword evidence="3 6" id="KW-0347">Helicase</keyword>
<evidence type="ECO:0000256" key="4">
    <source>
        <dbReference type="ARBA" id="ARBA00022840"/>
    </source>
</evidence>